<evidence type="ECO:0000256" key="4">
    <source>
        <dbReference type="ARBA" id="ARBA00023315"/>
    </source>
</evidence>
<dbReference type="Pfam" id="PF03588">
    <property type="entry name" value="Leu_Phe_trans"/>
    <property type="match status" value="1"/>
</dbReference>
<dbReference type="EMBL" id="BMXP01000006">
    <property type="protein sequence ID" value="GGW89053.1"/>
    <property type="molecule type" value="Genomic_DNA"/>
</dbReference>
<evidence type="ECO:0000313" key="17">
    <source>
        <dbReference type="Proteomes" id="UP000631300"/>
    </source>
</evidence>
<evidence type="ECO:0000256" key="6">
    <source>
        <dbReference type="ARBA" id="ARBA00050652"/>
    </source>
</evidence>
<comment type="subcellular location">
    <subcellularLocation>
        <location evidence="1 15">Cytoplasm</location>
    </subcellularLocation>
</comment>
<dbReference type="InterPro" id="IPR016181">
    <property type="entry name" value="Acyl_CoA_acyltransferase"/>
</dbReference>
<organism evidence="16 17">
    <name type="scientific">Alteromonas halophila</name>
    <dbReference type="NCBI Taxonomy" id="516698"/>
    <lineage>
        <taxon>Bacteria</taxon>
        <taxon>Pseudomonadati</taxon>
        <taxon>Pseudomonadota</taxon>
        <taxon>Gammaproteobacteria</taxon>
        <taxon>Alteromonadales</taxon>
        <taxon>Alteromonadaceae</taxon>
        <taxon>Alteromonas/Salinimonas group</taxon>
        <taxon>Alteromonas</taxon>
    </lineage>
</organism>
<protein>
    <recommendedName>
        <fullName evidence="11 15">Leucyl/phenylalanyl-tRNA--protein transferase</fullName>
        <ecNumber evidence="10 15">2.3.2.6</ecNumber>
    </recommendedName>
    <alternativeName>
        <fullName evidence="12 15">L/F-transferase</fullName>
    </alternativeName>
    <alternativeName>
        <fullName evidence="13 15">Leucyltransferase</fullName>
    </alternativeName>
    <alternativeName>
        <fullName evidence="14 15">Phenyalanyltransferase</fullName>
    </alternativeName>
</protein>
<comment type="function">
    <text evidence="8 15">Functions in the N-end rule pathway of protein degradation where it conjugates Leu, Phe and, less efficiently, Met from aminoacyl-tRNAs to the N-termini of proteins containing an N-terminal arginine or lysine.</text>
</comment>
<gene>
    <name evidence="15 16" type="primary">aat</name>
    <name evidence="16" type="ORF">GCM10007391_24050</name>
</gene>
<dbReference type="Proteomes" id="UP000631300">
    <property type="component" value="Unassembled WGS sequence"/>
</dbReference>
<proteinExistence type="inferred from homology"/>
<comment type="catalytic activity">
    <reaction evidence="7 15">
        <text>N-terminal L-lysyl-[protein] + L-leucyl-tRNA(Leu) = N-terminal L-leucyl-L-lysyl-[protein] + tRNA(Leu) + H(+)</text>
        <dbReference type="Rhea" id="RHEA:12340"/>
        <dbReference type="Rhea" id="RHEA-COMP:9613"/>
        <dbReference type="Rhea" id="RHEA-COMP:9622"/>
        <dbReference type="Rhea" id="RHEA-COMP:12670"/>
        <dbReference type="Rhea" id="RHEA-COMP:12671"/>
        <dbReference type="ChEBI" id="CHEBI:15378"/>
        <dbReference type="ChEBI" id="CHEBI:65249"/>
        <dbReference type="ChEBI" id="CHEBI:78442"/>
        <dbReference type="ChEBI" id="CHEBI:78494"/>
        <dbReference type="ChEBI" id="CHEBI:133043"/>
        <dbReference type="EC" id="2.3.2.6"/>
    </reaction>
</comment>
<dbReference type="AlphaFoldDB" id="A0A918N0A5"/>
<comment type="caution">
    <text evidence="16">The sequence shown here is derived from an EMBL/GenBank/DDBJ whole genome shotgun (WGS) entry which is preliminary data.</text>
</comment>
<evidence type="ECO:0000256" key="8">
    <source>
        <dbReference type="ARBA" id="ARBA00054043"/>
    </source>
</evidence>
<dbReference type="InterPro" id="IPR042203">
    <property type="entry name" value="Leu/Phe-tRNA_Trfase_C"/>
</dbReference>
<comment type="catalytic activity">
    <reaction evidence="6 15">
        <text>N-terminal L-arginyl-[protein] + L-leucyl-tRNA(Leu) = N-terminal L-leucyl-L-arginyl-[protein] + tRNA(Leu) + H(+)</text>
        <dbReference type="Rhea" id="RHEA:50416"/>
        <dbReference type="Rhea" id="RHEA-COMP:9613"/>
        <dbReference type="Rhea" id="RHEA-COMP:9622"/>
        <dbReference type="Rhea" id="RHEA-COMP:12672"/>
        <dbReference type="Rhea" id="RHEA-COMP:12673"/>
        <dbReference type="ChEBI" id="CHEBI:15378"/>
        <dbReference type="ChEBI" id="CHEBI:64719"/>
        <dbReference type="ChEBI" id="CHEBI:78442"/>
        <dbReference type="ChEBI" id="CHEBI:78494"/>
        <dbReference type="ChEBI" id="CHEBI:133044"/>
        <dbReference type="EC" id="2.3.2.6"/>
    </reaction>
</comment>
<dbReference type="InterPro" id="IPR042221">
    <property type="entry name" value="Leu/Phe-tRNA_Trfase_N"/>
</dbReference>
<dbReference type="PANTHER" id="PTHR30098:SF2">
    <property type="entry name" value="LEUCYL_PHENYLALANYL-TRNA--PROTEIN TRANSFERASE"/>
    <property type="match status" value="1"/>
</dbReference>
<evidence type="ECO:0000256" key="1">
    <source>
        <dbReference type="ARBA" id="ARBA00004496"/>
    </source>
</evidence>
<evidence type="ECO:0000256" key="13">
    <source>
        <dbReference type="ARBA" id="ARBA00077165"/>
    </source>
</evidence>
<dbReference type="InterPro" id="IPR004616">
    <property type="entry name" value="Leu/Phe-tRNA_Trfase"/>
</dbReference>
<reference evidence="16" key="1">
    <citation type="journal article" date="2014" name="Int. J. Syst. Evol. Microbiol.">
        <title>Complete genome sequence of Corynebacterium casei LMG S-19264T (=DSM 44701T), isolated from a smear-ripened cheese.</title>
        <authorList>
            <consortium name="US DOE Joint Genome Institute (JGI-PGF)"/>
            <person name="Walter F."/>
            <person name="Albersmeier A."/>
            <person name="Kalinowski J."/>
            <person name="Ruckert C."/>
        </authorList>
    </citation>
    <scope>NUCLEOTIDE SEQUENCE</scope>
    <source>
        <strain evidence="16">KCTC 22164</strain>
    </source>
</reference>
<keyword evidence="4 15" id="KW-0012">Acyltransferase</keyword>
<dbReference type="EC" id="2.3.2.6" evidence="10 15"/>
<evidence type="ECO:0000256" key="7">
    <source>
        <dbReference type="ARBA" id="ARBA00051538"/>
    </source>
</evidence>
<evidence type="ECO:0000256" key="14">
    <source>
        <dbReference type="ARBA" id="ARBA00083640"/>
    </source>
</evidence>
<evidence type="ECO:0000256" key="3">
    <source>
        <dbReference type="ARBA" id="ARBA00022679"/>
    </source>
</evidence>
<evidence type="ECO:0000256" key="9">
    <source>
        <dbReference type="ARBA" id="ARBA00061535"/>
    </source>
</evidence>
<name>A0A918N0A5_9ALTE</name>
<dbReference type="GO" id="GO:0030163">
    <property type="term" value="P:protein catabolic process"/>
    <property type="evidence" value="ECO:0007669"/>
    <property type="project" value="UniProtKB-UniRule"/>
</dbReference>
<dbReference type="Gene3D" id="3.30.70.3550">
    <property type="entry name" value="Leucyl/phenylalanyl-tRNA-protein transferase, N-terminal domain"/>
    <property type="match status" value="1"/>
</dbReference>
<evidence type="ECO:0000256" key="12">
    <source>
        <dbReference type="ARBA" id="ARBA00077136"/>
    </source>
</evidence>
<dbReference type="NCBIfam" id="TIGR00667">
    <property type="entry name" value="aat"/>
    <property type="match status" value="1"/>
</dbReference>
<sequence>MAGHLPRLSPRPMAIALPFLGQHSPFPAVTTALAEPNGLLAYGGDLSVGRLLSAYSQGIFPWYSELEPILWWSPCPRAIIELDNFHASRSLRKLVRQKQYRVTMDHAFADVIAACASVPRQLPGEEGGYQDTWITKEMKRAYNDLHDAGFAHSVEVWDESTLVGGLYGVAIGQVFCGESMFHCADNASKLAMYALVRHMQTHNLAFIDCQMPTPHLSSLGATTLSRSTFIAKLAQHNHTLDPKGNILSGYRTSWRRGDITP</sequence>
<keyword evidence="3 15" id="KW-0808">Transferase</keyword>
<evidence type="ECO:0000256" key="2">
    <source>
        <dbReference type="ARBA" id="ARBA00022490"/>
    </source>
</evidence>
<dbReference type="FunFam" id="3.40.630.70:FF:000001">
    <property type="entry name" value="Leucyl/phenylalanyl-tRNA--protein transferase"/>
    <property type="match status" value="1"/>
</dbReference>
<evidence type="ECO:0000256" key="11">
    <source>
        <dbReference type="ARBA" id="ARBA00074372"/>
    </source>
</evidence>
<evidence type="ECO:0000256" key="10">
    <source>
        <dbReference type="ARBA" id="ARBA00066767"/>
    </source>
</evidence>
<comment type="similarity">
    <text evidence="9 15">Belongs to the L/F-transferase family.</text>
</comment>
<dbReference type="Gene3D" id="3.40.630.70">
    <property type="entry name" value="Leucyl/phenylalanyl-tRNA-protein transferase, C-terminal domain"/>
    <property type="match status" value="1"/>
</dbReference>
<dbReference type="SUPFAM" id="SSF55729">
    <property type="entry name" value="Acyl-CoA N-acyltransferases (Nat)"/>
    <property type="match status" value="1"/>
</dbReference>
<dbReference type="RefSeq" id="WP_229805120.1">
    <property type="nucleotide sequence ID" value="NZ_BMXP01000006.1"/>
</dbReference>
<dbReference type="PANTHER" id="PTHR30098">
    <property type="entry name" value="LEUCYL/PHENYLALANYL-TRNA--PROTEIN TRANSFERASE"/>
    <property type="match status" value="1"/>
</dbReference>
<accession>A0A918N0A5</accession>
<dbReference type="HAMAP" id="MF_00688">
    <property type="entry name" value="Leu_Phe_trans"/>
    <property type="match status" value="1"/>
</dbReference>
<comment type="catalytic activity">
    <reaction evidence="5 15">
        <text>L-phenylalanyl-tRNA(Phe) + an N-terminal L-alpha-aminoacyl-[protein] = an N-terminal L-phenylalanyl-L-alpha-aminoacyl-[protein] + tRNA(Phe)</text>
        <dbReference type="Rhea" id="RHEA:43632"/>
        <dbReference type="Rhea" id="RHEA-COMP:9668"/>
        <dbReference type="Rhea" id="RHEA-COMP:9699"/>
        <dbReference type="Rhea" id="RHEA-COMP:10636"/>
        <dbReference type="Rhea" id="RHEA-COMP:10637"/>
        <dbReference type="ChEBI" id="CHEBI:78442"/>
        <dbReference type="ChEBI" id="CHEBI:78531"/>
        <dbReference type="ChEBI" id="CHEBI:78597"/>
        <dbReference type="ChEBI" id="CHEBI:83561"/>
        <dbReference type="EC" id="2.3.2.6"/>
    </reaction>
</comment>
<keyword evidence="2 15" id="KW-0963">Cytoplasm</keyword>
<dbReference type="FunFam" id="3.30.70.3550:FF:000001">
    <property type="entry name" value="Leucyl/phenylalanyl-tRNA--protein transferase"/>
    <property type="match status" value="1"/>
</dbReference>
<dbReference type="GO" id="GO:0005737">
    <property type="term" value="C:cytoplasm"/>
    <property type="evidence" value="ECO:0007669"/>
    <property type="project" value="UniProtKB-SubCell"/>
</dbReference>
<reference evidence="16" key="2">
    <citation type="submission" date="2020-09" db="EMBL/GenBank/DDBJ databases">
        <authorList>
            <person name="Sun Q."/>
            <person name="Kim S."/>
        </authorList>
    </citation>
    <scope>NUCLEOTIDE SEQUENCE</scope>
    <source>
        <strain evidence="16">KCTC 22164</strain>
    </source>
</reference>
<keyword evidence="17" id="KW-1185">Reference proteome</keyword>
<dbReference type="GO" id="GO:0008914">
    <property type="term" value="F:leucyl-tRNA--protein transferase activity"/>
    <property type="evidence" value="ECO:0007669"/>
    <property type="project" value="UniProtKB-UniRule"/>
</dbReference>
<evidence type="ECO:0000313" key="16">
    <source>
        <dbReference type="EMBL" id="GGW89053.1"/>
    </source>
</evidence>
<evidence type="ECO:0000256" key="5">
    <source>
        <dbReference type="ARBA" id="ARBA00050607"/>
    </source>
</evidence>
<evidence type="ECO:0000256" key="15">
    <source>
        <dbReference type="HAMAP-Rule" id="MF_00688"/>
    </source>
</evidence>